<dbReference type="EMBL" id="JBBYXI010000001">
    <property type="protein sequence ID" value="MEN3930279.1"/>
    <property type="molecule type" value="Genomic_DNA"/>
</dbReference>
<keyword evidence="3" id="KW-0804">Transcription</keyword>
<dbReference type="Gene3D" id="1.10.10.10">
    <property type="entry name" value="Winged helix-like DNA-binding domain superfamily/Winged helix DNA-binding domain"/>
    <property type="match status" value="1"/>
</dbReference>
<evidence type="ECO:0000256" key="3">
    <source>
        <dbReference type="ARBA" id="ARBA00023163"/>
    </source>
</evidence>
<accession>A0ABV0BH45</accession>
<dbReference type="InterPro" id="IPR000835">
    <property type="entry name" value="HTH_MarR-typ"/>
</dbReference>
<proteinExistence type="predicted"/>
<dbReference type="InterPro" id="IPR036388">
    <property type="entry name" value="WH-like_DNA-bd_sf"/>
</dbReference>
<evidence type="ECO:0000313" key="5">
    <source>
        <dbReference type="EMBL" id="MEN3930279.1"/>
    </source>
</evidence>
<reference evidence="5 6" key="1">
    <citation type="submission" date="2024-04" db="EMBL/GenBank/DDBJ databases">
        <title>A novel species isolated from cricket.</title>
        <authorList>
            <person name="Wang H.-C."/>
        </authorList>
    </citation>
    <scope>NUCLEOTIDE SEQUENCE [LARGE SCALE GENOMIC DNA]</scope>
    <source>
        <strain evidence="5 6">WL0021</strain>
    </source>
</reference>
<dbReference type="SMART" id="SM00347">
    <property type="entry name" value="HTH_MARR"/>
    <property type="match status" value="1"/>
</dbReference>
<keyword evidence="2" id="KW-0238">DNA-binding</keyword>
<gene>
    <name evidence="5" type="ORF">WJT86_04280</name>
</gene>
<dbReference type="PRINTS" id="PR00598">
    <property type="entry name" value="HTHMARR"/>
</dbReference>
<feature type="domain" description="HTH marR-type" evidence="4">
    <location>
        <begin position="1"/>
        <end position="127"/>
    </location>
</feature>
<dbReference type="Pfam" id="PF12802">
    <property type="entry name" value="MarR_2"/>
    <property type="match status" value="1"/>
</dbReference>
<dbReference type="Proteomes" id="UP001418637">
    <property type="component" value="Unassembled WGS sequence"/>
</dbReference>
<name>A0ABV0BH45_9HYPH</name>
<keyword evidence="1" id="KW-0805">Transcription regulation</keyword>
<keyword evidence="6" id="KW-1185">Reference proteome</keyword>
<comment type="caution">
    <text evidence="5">The sequence shown here is derived from an EMBL/GenBank/DDBJ whole genome shotgun (WGS) entry which is preliminary data.</text>
</comment>
<evidence type="ECO:0000313" key="6">
    <source>
        <dbReference type="Proteomes" id="UP001418637"/>
    </source>
</evidence>
<protein>
    <submittedName>
        <fullName evidence="5">MarR family transcriptional regulator</fullName>
    </submittedName>
</protein>
<sequence>MTNWVARLFAKVVDRQLKPHGLSSAHLPVMNALGDGSALSQKALVEIAAVEQPTMAATLARMERDNLVIRAPDPNDKRSSLFSLTEHGLEKFQNAQRVFLDINAQALIGLTETEKKQYLEMLLRVGKSLEKLAD</sequence>
<evidence type="ECO:0000256" key="1">
    <source>
        <dbReference type="ARBA" id="ARBA00023015"/>
    </source>
</evidence>
<dbReference type="SUPFAM" id="SSF46785">
    <property type="entry name" value="Winged helix' DNA-binding domain"/>
    <property type="match status" value="1"/>
</dbReference>
<dbReference type="RefSeq" id="WP_346336240.1">
    <property type="nucleotide sequence ID" value="NZ_JBBYXI010000001.1"/>
</dbReference>
<dbReference type="PROSITE" id="PS50995">
    <property type="entry name" value="HTH_MARR_2"/>
    <property type="match status" value="1"/>
</dbReference>
<dbReference type="PANTHER" id="PTHR42756:SF1">
    <property type="entry name" value="TRANSCRIPTIONAL REPRESSOR OF EMRAB OPERON"/>
    <property type="match status" value="1"/>
</dbReference>
<dbReference type="InterPro" id="IPR036390">
    <property type="entry name" value="WH_DNA-bd_sf"/>
</dbReference>
<dbReference type="PANTHER" id="PTHR42756">
    <property type="entry name" value="TRANSCRIPTIONAL REGULATOR, MARR"/>
    <property type="match status" value="1"/>
</dbReference>
<evidence type="ECO:0000259" key="4">
    <source>
        <dbReference type="PROSITE" id="PS50995"/>
    </source>
</evidence>
<evidence type="ECO:0000256" key="2">
    <source>
        <dbReference type="ARBA" id="ARBA00023125"/>
    </source>
</evidence>
<organism evidence="5 6">
    <name type="scientific">Hohaiivirga grylli</name>
    <dbReference type="NCBI Taxonomy" id="3133970"/>
    <lineage>
        <taxon>Bacteria</taxon>
        <taxon>Pseudomonadati</taxon>
        <taxon>Pseudomonadota</taxon>
        <taxon>Alphaproteobacteria</taxon>
        <taxon>Hyphomicrobiales</taxon>
        <taxon>Methylobacteriaceae</taxon>
        <taxon>Hohaiivirga</taxon>
    </lineage>
</organism>